<name>A0A9Q1BT23_HOLLE</name>
<accession>A0A9Q1BT23</accession>
<dbReference type="AlphaFoldDB" id="A0A9Q1BT23"/>
<evidence type="ECO:0000256" key="2">
    <source>
        <dbReference type="SAM" id="Phobius"/>
    </source>
</evidence>
<reference evidence="3" key="1">
    <citation type="submission" date="2021-10" db="EMBL/GenBank/DDBJ databases">
        <title>Tropical sea cucumber genome reveals ecological adaptation and Cuvierian tubules defense mechanism.</title>
        <authorList>
            <person name="Chen T."/>
        </authorList>
    </citation>
    <scope>NUCLEOTIDE SEQUENCE</scope>
    <source>
        <strain evidence="3">Nanhai2018</strain>
        <tissue evidence="3">Muscle</tissue>
    </source>
</reference>
<evidence type="ECO:0000313" key="3">
    <source>
        <dbReference type="EMBL" id="KAJ8032260.1"/>
    </source>
</evidence>
<keyword evidence="2" id="KW-0472">Membrane</keyword>
<dbReference type="Proteomes" id="UP001152320">
    <property type="component" value="Chromosome 12"/>
</dbReference>
<evidence type="ECO:0000313" key="4">
    <source>
        <dbReference type="Proteomes" id="UP001152320"/>
    </source>
</evidence>
<protein>
    <submittedName>
        <fullName evidence="3">Uncharacterized protein</fullName>
    </submittedName>
</protein>
<feature type="region of interest" description="Disordered" evidence="1">
    <location>
        <begin position="331"/>
        <end position="355"/>
    </location>
</feature>
<organism evidence="3 4">
    <name type="scientific">Holothuria leucospilota</name>
    <name type="common">Black long sea cucumber</name>
    <name type="synonym">Mertensiothuria leucospilota</name>
    <dbReference type="NCBI Taxonomy" id="206669"/>
    <lineage>
        <taxon>Eukaryota</taxon>
        <taxon>Metazoa</taxon>
        <taxon>Echinodermata</taxon>
        <taxon>Eleutherozoa</taxon>
        <taxon>Echinozoa</taxon>
        <taxon>Holothuroidea</taxon>
        <taxon>Aspidochirotacea</taxon>
        <taxon>Aspidochirotida</taxon>
        <taxon>Holothuriidae</taxon>
        <taxon>Holothuria</taxon>
    </lineage>
</organism>
<sequence>MILKPIGLNTLFEAQHNAASLLYKWCWGTFGQLNRTTYTFSSNIIYLRLKTNQGFTRTGFKANYTRIPPVTTATIGRNGDTFSTEFSGLGTTFSEVGYIVGVVVIFLFIICFLLGCCFYCTKIKSNEKESGILNDVTELDKLPPAQQLDTEVSCSNIVTSQRGEITLEDDQVNNKSKTYMESTLAYASSTQTGHTEESNSINELLKDFTTNGLQNKELHNLQELAYDMPEERRKEDTNQGEIKHEYDSIDSSKAKSKRTQFGTVSYAAYNDINDSFPVEKRFEHNEVPQDVPYKSFDKKDKYGIEVDGVLYSLPDKKKRDSMEMVPNEAYESYDAEKGQEGVAGGQSPYYYVERNDGRDIGKESEILYDSVESQKQY</sequence>
<dbReference type="EMBL" id="JAIZAY010000012">
    <property type="protein sequence ID" value="KAJ8032260.1"/>
    <property type="molecule type" value="Genomic_DNA"/>
</dbReference>
<comment type="caution">
    <text evidence="3">The sequence shown here is derived from an EMBL/GenBank/DDBJ whole genome shotgun (WGS) entry which is preliminary data.</text>
</comment>
<feature type="transmembrane region" description="Helical" evidence="2">
    <location>
        <begin position="96"/>
        <end position="120"/>
    </location>
</feature>
<evidence type="ECO:0000256" key="1">
    <source>
        <dbReference type="SAM" id="MobiDB-lite"/>
    </source>
</evidence>
<keyword evidence="2" id="KW-0812">Transmembrane</keyword>
<gene>
    <name evidence="3" type="ORF">HOLleu_25739</name>
</gene>
<proteinExistence type="predicted"/>
<keyword evidence="4" id="KW-1185">Reference proteome</keyword>
<keyword evidence="2" id="KW-1133">Transmembrane helix</keyword>